<sequence>MLDLPKRQIGKTDLHLPVLGFGAAPLGNLYRAISDDDAQAVLDTALDKGFCYFDTAPHYGFGLSERRLGKALAASKHASSIILSTKVGRRLEPVSGDVPAIRHGFIEADPYEPVFDYSYDAVMRSFEESCARLRRDHIDILYAHDLGRMTHGERHEQHLKTFLEGGLRAMEELRSTGRVTAIGIGANEWEIGADVLGHADLDCFLLAGRYTLLEQGAIDDFLTRAEKRKVSVIVGGPFNSGILAADLEDDNLPYNYEQAPAPVIERSRRIKQVCNAHDVRITAAALQFPLAHPAVTSIIPGLANIEEVTQAYDDIRAAIDGSLWTDLKREGLIATAAPVPGKGLEAA</sequence>
<dbReference type="EMBL" id="VCJR02000001">
    <property type="protein sequence ID" value="NHK26472.1"/>
    <property type="molecule type" value="Genomic_DNA"/>
</dbReference>
<dbReference type="AlphaFoldDB" id="A0A8J3A061"/>
<reference evidence="3 5" key="2">
    <citation type="submission" date="2020-02" db="EMBL/GenBank/DDBJ databases">
        <title>Genome sequence of Parvularcula flava strain NH6-79.</title>
        <authorList>
            <person name="Abdul Karim M.H."/>
            <person name="Lam M.Q."/>
            <person name="Chen S.J."/>
            <person name="Yahya A."/>
            <person name="Shahir S."/>
            <person name="Shamsir M.S."/>
            <person name="Chong C.S."/>
        </authorList>
    </citation>
    <scope>NUCLEOTIDE SEQUENCE [LARGE SCALE GENOMIC DNA]</scope>
    <source>
        <strain evidence="3 5">NH6-79</strain>
    </source>
</reference>
<reference evidence="2" key="1">
    <citation type="journal article" date="2014" name="Int. J. Syst. Evol. Microbiol.">
        <title>Complete genome sequence of Corynebacterium casei LMG S-19264T (=DSM 44701T), isolated from a smear-ripened cheese.</title>
        <authorList>
            <consortium name="US DOE Joint Genome Institute (JGI-PGF)"/>
            <person name="Walter F."/>
            <person name="Albersmeier A."/>
            <person name="Kalinowski J."/>
            <person name="Ruckert C."/>
        </authorList>
    </citation>
    <scope>NUCLEOTIDE SEQUENCE</scope>
    <source>
        <strain evidence="2">CGMCC 1.14984</strain>
    </source>
</reference>
<evidence type="ECO:0000313" key="2">
    <source>
        <dbReference type="EMBL" id="GGH92436.1"/>
    </source>
</evidence>
<dbReference type="RefSeq" id="WP_155136064.1">
    <property type="nucleotide sequence ID" value="NZ_BMGZ01000001.1"/>
</dbReference>
<dbReference type="Proteomes" id="UP000818603">
    <property type="component" value="Unassembled WGS sequence"/>
</dbReference>
<evidence type="ECO:0000313" key="5">
    <source>
        <dbReference type="Proteomes" id="UP000818603"/>
    </source>
</evidence>
<dbReference type="PANTHER" id="PTHR42686:SF1">
    <property type="entry name" value="GH17980P-RELATED"/>
    <property type="match status" value="1"/>
</dbReference>
<keyword evidence="5" id="KW-1185">Reference proteome</keyword>
<evidence type="ECO:0000259" key="1">
    <source>
        <dbReference type="Pfam" id="PF00248"/>
    </source>
</evidence>
<evidence type="ECO:0000313" key="3">
    <source>
        <dbReference type="EMBL" id="NHK26472.1"/>
    </source>
</evidence>
<dbReference type="GO" id="GO:0005829">
    <property type="term" value="C:cytosol"/>
    <property type="evidence" value="ECO:0007669"/>
    <property type="project" value="TreeGrafter"/>
</dbReference>
<dbReference type="InterPro" id="IPR020471">
    <property type="entry name" value="AKR"/>
</dbReference>
<gene>
    <name evidence="3" type="ORF">FF098_000960</name>
    <name evidence="2" type="ORF">GCM10011355_01930</name>
</gene>
<name>A0A8J3A061_9PROT</name>
<dbReference type="Proteomes" id="UP000621856">
    <property type="component" value="Unassembled WGS sequence"/>
</dbReference>
<comment type="caution">
    <text evidence="2">The sequence shown here is derived from an EMBL/GenBank/DDBJ whole genome shotgun (WGS) entry which is preliminary data.</text>
</comment>
<feature type="domain" description="NADP-dependent oxidoreductase" evidence="1">
    <location>
        <begin position="19"/>
        <end position="311"/>
    </location>
</feature>
<dbReference type="Pfam" id="PF00248">
    <property type="entry name" value="Aldo_ket_red"/>
    <property type="match status" value="1"/>
</dbReference>
<dbReference type="InterPro" id="IPR023210">
    <property type="entry name" value="NADP_OxRdtase_dom"/>
</dbReference>
<dbReference type="PANTHER" id="PTHR42686">
    <property type="entry name" value="GH17980P-RELATED"/>
    <property type="match status" value="1"/>
</dbReference>
<dbReference type="InterPro" id="IPR036812">
    <property type="entry name" value="NAD(P)_OxRdtase_dom_sf"/>
</dbReference>
<organism evidence="2 4">
    <name type="scientific">Aquisalinus luteolus</name>
    <dbReference type="NCBI Taxonomy" id="1566827"/>
    <lineage>
        <taxon>Bacteria</taxon>
        <taxon>Pseudomonadati</taxon>
        <taxon>Pseudomonadota</taxon>
        <taxon>Alphaproteobacteria</taxon>
        <taxon>Parvularculales</taxon>
        <taxon>Parvularculaceae</taxon>
        <taxon>Aquisalinus</taxon>
    </lineage>
</organism>
<protein>
    <submittedName>
        <fullName evidence="3">Aldo/keto reductase</fullName>
    </submittedName>
    <submittedName>
        <fullName evidence="2">Oxidoreductase</fullName>
    </submittedName>
</protein>
<dbReference type="EMBL" id="BMGZ01000001">
    <property type="protein sequence ID" value="GGH92436.1"/>
    <property type="molecule type" value="Genomic_DNA"/>
</dbReference>
<dbReference type="SUPFAM" id="SSF51430">
    <property type="entry name" value="NAD(P)-linked oxidoreductase"/>
    <property type="match status" value="1"/>
</dbReference>
<dbReference type="GO" id="GO:0016491">
    <property type="term" value="F:oxidoreductase activity"/>
    <property type="evidence" value="ECO:0007669"/>
    <property type="project" value="InterPro"/>
</dbReference>
<dbReference type="Gene3D" id="3.20.20.100">
    <property type="entry name" value="NADP-dependent oxidoreductase domain"/>
    <property type="match status" value="1"/>
</dbReference>
<accession>A0A8J3A061</accession>
<proteinExistence type="predicted"/>
<reference evidence="2" key="3">
    <citation type="submission" date="2020-09" db="EMBL/GenBank/DDBJ databases">
        <authorList>
            <person name="Sun Q."/>
            <person name="Zhou Y."/>
        </authorList>
    </citation>
    <scope>NUCLEOTIDE SEQUENCE</scope>
    <source>
        <strain evidence="2">CGMCC 1.14984</strain>
    </source>
</reference>
<evidence type="ECO:0000313" key="4">
    <source>
        <dbReference type="Proteomes" id="UP000621856"/>
    </source>
</evidence>